<dbReference type="OrthoDB" id="9786643at2"/>
<keyword evidence="3 5" id="KW-1133">Transmembrane helix</keyword>
<feature type="transmembrane region" description="Helical" evidence="5">
    <location>
        <begin position="244"/>
        <end position="263"/>
    </location>
</feature>
<gene>
    <name evidence="7" type="ORF">E9998_07550</name>
</gene>
<evidence type="ECO:0000313" key="7">
    <source>
        <dbReference type="EMBL" id="THV30217.1"/>
    </source>
</evidence>
<feature type="transmembrane region" description="Helical" evidence="5">
    <location>
        <begin position="68"/>
        <end position="90"/>
    </location>
</feature>
<feature type="transmembrane region" description="Helical" evidence="5">
    <location>
        <begin position="149"/>
        <end position="171"/>
    </location>
</feature>
<dbReference type="EMBL" id="STGX01000004">
    <property type="protein sequence ID" value="THV30217.1"/>
    <property type="molecule type" value="Genomic_DNA"/>
</dbReference>
<comment type="caution">
    <text evidence="7">The sequence shown here is derived from an EMBL/GenBank/DDBJ whole genome shotgun (WGS) entry which is preliminary data.</text>
</comment>
<dbReference type="InterPro" id="IPR013525">
    <property type="entry name" value="ABC2_TM"/>
</dbReference>
<comment type="subcellular location">
    <subcellularLocation>
        <location evidence="1">Membrane</location>
        <topology evidence="1">Multi-pass membrane protein</topology>
    </subcellularLocation>
</comment>
<evidence type="ECO:0000256" key="5">
    <source>
        <dbReference type="SAM" id="Phobius"/>
    </source>
</evidence>
<keyword evidence="4 5" id="KW-0472">Membrane</keyword>
<organism evidence="7 8">
    <name type="scientific">Glycomyces paridis</name>
    <dbReference type="NCBI Taxonomy" id="2126555"/>
    <lineage>
        <taxon>Bacteria</taxon>
        <taxon>Bacillati</taxon>
        <taxon>Actinomycetota</taxon>
        <taxon>Actinomycetes</taxon>
        <taxon>Glycomycetales</taxon>
        <taxon>Glycomycetaceae</taxon>
        <taxon>Glycomyces</taxon>
    </lineage>
</organism>
<dbReference type="InterPro" id="IPR051784">
    <property type="entry name" value="Nod_factor_ABC_transporter"/>
</dbReference>
<evidence type="ECO:0000256" key="4">
    <source>
        <dbReference type="ARBA" id="ARBA00023136"/>
    </source>
</evidence>
<feature type="transmembrane region" description="Helical" evidence="5">
    <location>
        <begin position="111"/>
        <end position="137"/>
    </location>
</feature>
<dbReference type="Pfam" id="PF01061">
    <property type="entry name" value="ABC2_membrane"/>
    <property type="match status" value="1"/>
</dbReference>
<evidence type="ECO:0000259" key="6">
    <source>
        <dbReference type="Pfam" id="PF01061"/>
    </source>
</evidence>
<evidence type="ECO:0000313" key="8">
    <source>
        <dbReference type="Proteomes" id="UP000305792"/>
    </source>
</evidence>
<proteinExistence type="predicted"/>
<accession>A0A4S8PHY4</accession>
<sequence length="277" mass="28567">MTTITTAGLSTVARNGLRRGAVETRIMLTTPGDLVMALGSLAIMVSVLLAAGGGTFAGSDLDLGSMNFPSVLGATLVTGTVPMIAGKLAWSKASGELLRAKAIPRGLGSFLIGHTISVAVFSLFTVVGMVLAGLAFFDGLVLSWTRLGLLAAVTAAAMAALLPLGAVLGGLLSNPRHVGLVQLPLTVLIGISGIFYPLAAYPAWLQSTAELFPVYWIGLGMRAAMLPEGMAAVELGGEWRLGQVFLVLGLWIAATLLLAVPLLKRMARKESGSALKD</sequence>
<evidence type="ECO:0000256" key="1">
    <source>
        <dbReference type="ARBA" id="ARBA00004141"/>
    </source>
</evidence>
<dbReference type="GO" id="GO:0140359">
    <property type="term" value="F:ABC-type transporter activity"/>
    <property type="evidence" value="ECO:0007669"/>
    <property type="project" value="InterPro"/>
</dbReference>
<protein>
    <submittedName>
        <fullName evidence="7">ABC transporter permease</fullName>
    </submittedName>
</protein>
<keyword evidence="8" id="KW-1185">Reference proteome</keyword>
<keyword evidence="2 5" id="KW-0812">Transmembrane</keyword>
<evidence type="ECO:0000256" key="2">
    <source>
        <dbReference type="ARBA" id="ARBA00022692"/>
    </source>
</evidence>
<dbReference type="PANTHER" id="PTHR43229">
    <property type="entry name" value="NODULATION PROTEIN J"/>
    <property type="match status" value="1"/>
</dbReference>
<dbReference type="PANTHER" id="PTHR43229:SF2">
    <property type="entry name" value="NODULATION PROTEIN J"/>
    <property type="match status" value="1"/>
</dbReference>
<feature type="transmembrane region" description="Helical" evidence="5">
    <location>
        <begin position="183"/>
        <end position="204"/>
    </location>
</feature>
<name>A0A4S8PHY4_9ACTN</name>
<reference evidence="7 8" key="1">
    <citation type="journal article" date="2018" name="Int. J. Syst. Evol. Microbiol.">
        <title>Glycomyces paridis sp. nov., isolated from the medicinal plant Paris polyphylla.</title>
        <authorList>
            <person name="Fang X.M."/>
            <person name="Bai J.L."/>
            <person name="Su J."/>
            <person name="Zhao L.L."/>
            <person name="Liu H.Y."/>
            <person name="Ma B.P."/>
            <person name="Zhang Y.Q."/>
            <person name="Yu L.Y."/>
        </authorList>
    </citation>
    <scope>NUCLEOTIDE SEQUENCE [LARGE SCALE GENOMIC DNA]</scope>
    <source>
        <strain evidence="7 8">CPCC 204357</strain>
    </source>
</reference>
<dbReference type="Proteomes" id="UP000305792">
    <property type="component" value="Unassembled WGS sequence"/>
</dbReference>
<feature type="domain" description="ABC-2 type transporter transmembrane" evidence="6">
    <location>
        <begin position="44"/>
        <end position="226"/>
    </location>
</feature>
<dbReference type="GO" id="GO:0016020">
    <property type="term" value="C:membrane"/>
    <property type="evidence" value="ECO:0007669"/>
    <property type="project" value="UniProtKB-SubCell"/>
</dbReference>
<dbReference type="AlphaFoldDB" id="A0A4S8PHY4"/>
<evidence type="ECO:0000256" key="3">
    <source>
        <dbReference type="ARBA" id="ARBA00022989"/>
    </source>
</evidence>
<dbReference type="RefSeq" id="WP_136529090.1">
    <property type="nucleotide sequence ID" value="NZ_STGX01000004.1"/>
</dbReference>
<feature type="transmembrane region" description="Helical" evidence="5">
    <location>
        <begin position="34"/>
        <end position="56"/>
    </location>
</feature>